<dbReference type="PANTHER" id="PTHR33495:SF2">
    <property type="entry name" value="ANTI-SIGMA FACTOR ANTAGONIST TM_1081-RELATED"/>
    <property type="match status" value="1"/>
</dbReference>
<dbReference type="NCBIfam" id="TIGR00377">
    <property type="entry name" value="ant_ant_sig"/>
    <property type="match status" value="1"/>
</dbReference>
<evidence type="ECO:0000313" key="4">
    <source>
        <dbReference type="EMBL" id="MBK1786282.1"/>
    </source>
</evidence>
<gene>
    <name evidence="4" type="ORF">JHE00_18280</name>
</gene>
<comment type="caution">
    <text evidence="4">The sequence shown here is derived from an EMBL/GenBank/DDBJ whole genome shotgun (WGS) entry which is preliminary data.</text>
</comment>
<reference evidence="4" key="1">
    <citation type="submission" date="2020-12" db="EMBL/GenBank/DDBJ databases">
        <title>Prauserella sp. ASG 168, a novel actinomycete isolated from cave rock.</title>
        <authorList>
            <person name="Suriyachadkun C."/>
        </authorList>
    </citation>
    <scope>NUCLEOTIDE SEQUENCE</scope>
    <source>
        <strain evidence="4">ASG 168</strain>
    </source>
</reference>
<dbReference type="Proteomes" id="UP000635245">
    <property type="component" value="Unassembled WGS sequence"/>
</dbReference>
<sequence length="117" mass="12539">MPELLGITDDRRGTTLVVRVTGDVDLASSATLERHLTDVVTTAHPPEPLVLDLSAVGFLGSCGLSLLLRLHQAAESRGTHLRIVAGHRAVTRPVELLGLQHTLRLHPTVEAALALTY</sequence>
<feature type="domain" description="STAS" evidence="3">
    <location>
        <begin position="16"/>
        <end position="116"/>
    </location>
</feature>
<evidence type="ECO:0000256" key="2">
    <source>
        <dbReference type="RuleBase" id="RU003749"/>
    </source>
</evidence>
<dbReference type="EMBL" id="JAENJH010000004">
    <property type="protein sequence ID" value="MBK1786282.1"/>
    <property type="molecule type" value="Genomic_DNA"/>
</dbReference>
<dbReference type="InterPro" id="IPR002645">
    <property type="entry name" value="STAS_dom"/>
</dbReference>
<keyword evidence="5" id="KW-1185">Reference proteome</keyword>
<dbReference type="PANTHER" id="PTHR33495">
    <property type="entry name" value="ANTI-SIGMA FACTOR ANTAGONIST TM_1081-RELATED-RELATED"/>
    <property type="match status" value="1"/>
</dbReference>
<dbReference type="Gene3D" id="3.30.750.24">
    <property type="entry name" value="STAS domain"/>
    <property type="match status" value="1"/>
</dbReference>
<dbReference type="CDD" id="cd07043">
    <property type="entry name" value="STAS_anti-anti-sigma_factors"/>
    <property type="match status" value="1"/>
</dbReference>
<accession>A0A934V5A7</accession>
<dbReference type="InterPro" id="IPR003658">
    <property type="entry name" value="Anti-sigma_ant"/>
</dbReference>
<organism evidence="4 5">
    <name type="scientific">Prauserella cavernicola</name>
    <dbReference type="NCBI Taxonomy" id="2800127"/>
    <lineage>
        <taxon>Bacteria</taxon>
        <taxon>Bacillati</taxon>
        <taxon>Actinomycetota</taxon>
        <taxon>Actinomycetes</taxon>
        <taxon>Pseudonocardiales</taxon>
        <taxon>Pseudonocardiaceae</taxon>
        <taxon>Prauserella</taxon>
    </lineage>
</organism>
<evidence type="ECO:0000259" key="3">
    <source>
        <dbReference type="PROSITE" id="PS50801"/>
    </source>
</evidence>
<protein>
    <recommendedName>
        <fullName evidence="2">Anti-sigma factor antagonist</fullName>
    </recommendedName>
</protein>
<proteinExistence type="inferred from homology"/>
<evidence type="ECO:0000313" key="5">
    <source>
        <dbReference type="Proteomes" id="UP000635245"/>
    </source>
</evidence>
<dbReference type="SUPFAM" id="SSF52091">
    <property type="entry name" value="SpoIIaa-like"/>
    <property type="match status" value="1"/>
</dbReference>
<dbReference type="Pfam" id="PF01740">
    <property type="entry name" value="STAS"/>
    <property type="match status" value="1"/>
</dbReference>
<dbReference type="GO" id="GO:0043856">
    <property type="term" value="F:anti-sigma factor antagonist activity"/>
    <property type="evidence" value="ECO:0007669"/>
    <property type="project" value="InterPro"/>
</dbReference>
<dbReference type="RefSeq" id="WP_200319585.1">
    <property type="nucleotide sequence ID" value="NZ_JAENJH010000004.1"/>
</dbReference>
<dbReference type="AlphaFoldDB" id="A0A934V5A7"/>
<evidence type="ECO:0000256" key="1">
    <source>
        <dbReference type="ARBA" id="ARBA00009013"/>
    </source>
</evidence>
<name>A0A934V5A7_9PSEU</name>
<comment type="similarity">
    <text evidence="1 2">Belongs to the anti-sigma-factor antagonist family.</text>
</comment>
<dbReference type="InterPro" id="IPR036513">
    <property type="entry name" value="STAS_dom_sf"/>
</dbReference>
<dbReference type="PROSITE" id="PS50801">
    <property type="entry name" value="STAS"/>
    <property type="match status" value="1"/>
</dbReference>